<sequence>MSSAGFGCVGCSIKPVGNRILRERVVCLLETVVSRKPAFELSLLGLAVALRGSFALPVVSGLSTAGEMLIVYRLPEVMVASPEELLVVLSPPG</sequence>
<dbReference type="EMBL" id="CAKMRJ010005523">
    <property type="protein sequence ID" value="CAH1447482.1"/>
    <property type="molecule type" value="Genomic_DNA"/>
</dbReference>
<name>A0AAU9PCA6_9ASTR</name>
<reference evidence="1 2" key="1">
    <citation type="submission" date="2022-01" db="EMBL/GenBank/DDBJ databases">
        <authorList>
            <person name="Xiong W."/>
            <person name="Schranz E."/>
        </authorList>
    </citation>
    <scope>NUCLEOTIDE SEQUENCE [LARGE SCALE GENOMIC DNA]</scope>
</reference>
<proteinExistence type="predicted"/>
<dbReference type="AlphaFoldDB" id="A0AAU9PCA6"/>
<organism evidence="1 2">
    <name type="scientific">Lactuca virosa</name>
    <dbReference type="NCBI Taxonomy" id="75947"/>
    <lineage>
        <taxon>Eukaryota</taxon>
        <taxon>Viridiplantae</taxon>
        <taxon>Streptophyta</taxon>
        <taxon>Embryophyta</taxon>
        <taxon>Tracheophyta</taxon>
        <taxon>Spermatophyta</taxon>
        <taxon>Magnoliopsida</taxon>
        <taxon>eudicotyledons</taxon>
        <taxon>Gunneridae</taxon>
        <taxon>Pentapetalae</taxon>
        <taxon>asterids</taxon>
        <taxon>campanulids</taxon>
        <taxon>Asterales</taxon>
        <taxon>Asteraceae</taxon>
        <taxon>Cichorioideae</taxon>
        <taxon>Cichorieae</taxon>
        <taxon>Lactucinae</taxon>
        <taxon>Lactuca</taxon>
    </lineage>
</organism>
<keyword evidence="2" id="KW-1185">Reference proteome</keyword>
<protein>
    <submittedName>
        <fullName evidence="1">Uncharacterized protein</fullName>
    </submittedName>
</protein>
<accession>A0AAU9PCA6</accession>
<comment type="caution">
    <text evidence="1">The sequence shown here is derived from an EMBL/GenBank/DDBJ whole genome shotgun (WGS) entry which is preliminary data.</text>
</comment>
<evidence type="ECO:0000313" key="2">
    <source>
        <dbReference type="Proteomes" id="UP001157418"/>
    </source>
</evidence>
<gene>
    <name evidence="1" type="ORF">LVIROSA_LOCUS33090</name>
</gene>
<evidence type="ECO:0000313" key="1">
    <source>
        <dbReference type="EMBL" id="CAH1447482.1"/>
    </source>
</evidence>
<dbReference type="Proteomes" id="UP001157418">
    <property type="component" value="Unassembled WGS sequence"/>
</dbReference>